<dbReference type="Pfam" id="PF01757">
    <property type="entry name" value="Acyl_transf_3"/>
    <property type="match status" value="1"/>
</dbReference>
<sequence length="368" mass="41093">MRSRNTALDHIKAVACLLIVCHHLVFYGPMADVLQPYLPGLMAWLDEYARMTVQVFLVVGGYWAAAALAPQGIAKDLPFLPTLSKRFVRLSLPYSAALVIAIIVNELVREMGFEHDSVSATPTWDSVIAHMLLLHSIAGYESLSAGVWYVAIDFQLYALCLLWLYWCKHQRYWSGLGQVGIVVATALSLCLWNRNSDWDIWALYFFGAYGLGMMAWWSVHSAQRQQRLLWVAMIAVLGATALWLDWRDRIALAVASAGVLVLLPYLRWPTALRHWPLQPLTWIGQRSYSIFLIHFPVCLLVNASVHSLWPGDVLANCLGVVAAVLLSIAAGGVLHAWTERGSISWPKLQRWQLGLVMTGLMAGALQSI</sequence>
<dbReference type="EMBL" id="SSWX01000002">
    <property type="protein sequence ID" value="THJ36021.1"/>
    <property type="molecule type" value="Genomic_DNA"/>
</dbReference>
<feature type="transmembrane region" description="Helical" evidence="1">
    <location>
        <begin position="146"/>
        <end position="166"/>
    </location>
</feature>
<evidence type="ECO:0000256" key="1">
    <source>
        <dbReference type="SAM" id="Phobius"/>
    </source>
</evidence>
<comment type="caution">
    <text evidence="3">The sequence shown here is derived from an EMBL/GenBank/DDBJ whole genome shotgun (WGS) entry which is preliminary data.</text>
</comment>
<keyword evidence="4" id="KW-1185">Reference proteome</keyword>
<reference evidence="3 4" key="1">
    <citation type="submission" date="2019-04" db="EMBL/GenBank/DDBJ databases">
        <title>Lampropedia sp YIM MLB12 draf genome.</title>
        <authorList>
            <person name="Wang Y.-X."/>
        </authorList>
    </citation>
    <scope>NUCLEOTIDE SEQUENCE [LARGE SCALE GENOMIC DNA]</scope>
    <source>
        <strain evidence="3 4">YIM MLB12</strain>
    </source>
</reference>
<keyword evidence="1" id="KW-0472">Membrane</keyword>
<feature type="transmembrane region" description="Helical" evidence="1">
    <location>
        <begin position="288"/>
        <end position="307"/>
    </location>
</feature>
<keyword evidence="3" id="KW-0012">Acyltransferase</keyword>
<feature type="transmembrane region" description="Helical" evidence="1">
    <location>
        <begin position="250"/>
        <end position="268"/>
    </location>
</feature>
<dbReference type="InterPro" id="IPR002656">
    <property type="entry name" value="Acyl_transf_3_dom"/>
</dbReference>
<feature type="transmembrane region" description="Helical" evidence="1">
    <location>
        <begin position="200"/>
        <end position="219"/>
    </location>
</feature>
<organism evidence="3 4">
    <name type="scientific">Lampropedia aestuarii</name>
    <dbReference type="NCBI Taxonomy" id="2562762"/>
    <lineage>
        <taxon>Bacteria</taxon>
        <taxon>Pseudomonadati</taxon>
        <taxon>Pseudomonadota</taxon>
        <taxon>Betaproteobacteria</taxon>
        <taxon>Burkholderiales</taxon>
        <taxon>Comamonadaceae</taxon>
        <taxon>Lampropedia</taxon>
    </lineage>
</organism>
<feature type="transmembrane region" description="Helical" evidence="1">
    <location>
        <begin position="51"/>
        <end position="69"/>
    </location>
</feature>
<evidence type="ECO:0000313" key="4">
    <source>
        <dbReference type="Proteomes" id="UP000306236"/>
    </source>
</evidence>
<evidence type="ECO:0000313" key="3">
    <source>
        <dbReference type="EMBL" id="THJ36021.1"/>
    </source>
</evidence>
<feature type="transmembrane region" description="Helical" evidence="1">
    <location>
        <begin position="313"/>
        <end position="337"/>
    </location>
</feature>
<gene>
    <name evidence="3" type="ORF">E8K88_01730</name>
</gene>
<evidence type="ECO:0000259" key="2">
    <source>
        <dbReference type="Pfam" id="PF01757"/>
    </source>
</evidence>
<accession>A0A4S5BXK5</accession>
<feature type="transmembrane region" description="Helical" evidence="1">
    <location>
        <begin position="12"/>
        <end position="31"/>
    </location>
</feature>
<feature type="transmembrane region" description="Helical" evidence="1">
    <location>
        <begin position="173"/>
        <end position="194"/>
    </location>
</feature>
<dbReference type="OrthoDB" id="8956208at2"/>
<keyword evidence="3" id="KW-0808">Transferase</keyword>
<dbReference type="Proteomes" id="UP000306236">
    <property type="component" value="Unassembled WGS sequence"/>
</dbReference>
<keyword evidence="1" id="KW-1133">Transmembrane helix</keyword>
<protein>
    <submittedName>
        <fullName evidence="3">Acyltransferase</fullName>
    </submittedName>
</protein>
<feature type="transmembrane region" description="Helical" evidence="1">
    <location>
        <begin position="228"/>
        <end position="244"/>
    </location>
</feature>
<feature type="domain" description="Acyltransferase 3" evidence="2">
    <location>
        <begin position="6"/>
        <end position="329"/>
    </location>
</feature>
<proteinExistence type="predicted"/>
<keyword evidence="1" id="KW-0812">Transmembrane</keyword>
<name>A0A4S5BXK5_9BURK</name>
<feature type="transmembrane region" description="Helical" evidence="1">
    <location>
        <begin position="90"/>
        <end position="108"/>
    </location>
</feature>
<dbReference type="RefSeq" id="WP_136404926.1">
    <property type="nucleotide sequence ID" value="NZ_SSWX01000002.1"/>
</dbReference>
<dbReference type="AlphaFoldDB" id="A0A4S5BXK5"/>
<dbReference type="GO" id="GO:0016747">
    <property type="term" value="F:acyltransferase activity, transferring groups other than amino-acyl groups"/>
    <property type="evidence" value="ECO:0007669"/>
    <property type="project" value="InterPro"/>
</dbReference>